<keyword evidence="1" id="KW-0479">Metal-binding</keyword>
<dbReference type="RefSeq" id="WP_322409341.1">
    <property type="nucleotide sequence ID" value="NZ_CP139779.1"/>
</dbReference>
<name>A0ABZ0V6I7_9MICO</name>
<dbReference type="PROSITE" id="PS51385">
    <property type="entry name" value="YJEF_N"/>
    <property type="match status" value="1"/>
</dbReference>
<proteinExistence type="inferred from homology"/>
<keyword evidence="1" id="KW-0547">Nucleotide-binding</keyword>
<dbReference type="InterPro" id="IPR036652">
    <property type="entry name" value="YjeF_N_dom_sf"/>
</dbReference>
<feature type="binding site" evidence="1">
    <location>
        <begin position="137"/>
        <end position="143"/>
    </location>
    <ligand>
        <name>(6S)-NADPHX</name>
        <dbReference type="ChEBI" id="CHEBI:64076"/>
    </ligand>
</feature>
<accession>A0ABZ0V6I7</accession>
<comment type="cofactor">
    <cofactor evidence="1">
        <name>K(+)</name>
        <dbReference type="ChEBI" id="CHEBI:29103"/>
    </cofactor>
    <text evidence="1">Binds 1 potassium ion per subunit.</text>
</comment>
<dbReference type="SUPFAM" id="SSF64153">
    <property type="entry name" value="YjeF N-terminal domain-like"/>
    <property type="match status" value="1"/>
</dbReference>
<comment type="similarity">
    <text evidence="1">Belongs to the NnrE/AIBP family.</text>
</comment>
<organism evidence="3 4">
    <name type="scientific">Microbacterium invictum</name>
    <dbReference type="NCBI Taxonomy" id="515415"/>
    <lineage>
        <taxon>Bacteria</taxon>
        <taxon>Bacillati</taxon>
        <taxon>Actinomycetota</taxon>
        <taxon>Actinomycetes</taxon>
        <taxon>Micrococcales</taxon>
        <taxon>Microbacteriaceae</taxon>
        <taxon>Microbacterium</taxon>
    </lineage>
</organism>
<keyword evidence="4" id="KW-1185">Reference proteome</keyword>
<keyword evidence="1" id="KW-0521">NADP</keyword>
<dbReference type="Pfam" id="PF03853">
    <property type="entry name" value="YjeF_N"/>
    <property type="match status" value="1"/>
</dbReference>
<evidence type="ECO:0000313" key="3">
    <source>
        <dbReference type="EMBL" id="WQB69221.1"/>
    </source>
</evidence>
<comment type="function">
    <text evidence="1">Catalyzes the epimerization of the S- and R-forms of NAD(P)HX, a damaged form of NAD(P)H that is a result of enzymatic or heat-dependent hydration. This is a prerequisite for the S-specific NAD(P)H-hydrate dehydratase to allow the repair of both epimers of NAD(P)HX.</text>
</comment>
<protein>
    <recommendedName>
        <fullName evidence="1">NAD(P)H-hydrate epimerase</fullName>
        <ecNumber evidence="1">5.1.99.6</ecNumber>
    </recommendedName>
    <alternativeName>
        <fullName evidence="1">NAD(P)HX epimerase</fullName>
    </alternativeName>
</protein>
<feature type="binding site" evidence="1">
    <location>
        <position position="75"/>
    </location>
    <ligand>
        <name>K(+)</name>
        <dbReference type="ChEBI" id="CHEBI:29103"/>
    </ligand>
</feature>
<comment type="catalytic activity">
    <reaction evidence="1">
        <text>(6R)-NADPHX = (6S)-NADPHX</text>
        <dbReference type="Rhea" id="RHEA:32227"/>
        <dbReference type="ChEBI" id="CHEBI:64076"/>
        <dbReference type="ChEBI" id="CHEBI:64077"/>
        <dbReference type="EC" id="5.1.99.6"/>
    </reaction>
</comment>
<dbReference type="InterPro" id="IPR004443">
    <property type="entry name" value="YjeF_N_dom"/>
</dbReference>
<feature type="binding site" evidence="1">
    <location>
        <position position="169"/>
    </location>
    <ligand>
        <name>(6S)-NADPHX</name>
        <dbReference type="ChEBI" id="CHEBI:64076"/>
    </ligand>
</feature>
<feature type="domain" description="YjeF N-terminal" evidence="2">
    <location>
        <begin position="23"/>
        <end position="226"/>
    </location>
</feature>
<feature type="binding site" evidence="1">
    <location>
        <position position="172"/>
    </location>
    <ligand>
        <name>K(+)</name>
        <dbReference type="ChEBI" id="CHEBI:29103"/>
    </ligand>
</feature>
<feature type="binding site" evidence="1">
    <location>
        <begin position="74"/>
        <end position="78"/>
    </location>
    <ligand>
        <name>(6S)-NADPHX</name>
        <dbReference type="ChEBI" id="CHEBI:64076"/>
    </ligand>
</feature>
<gene>
    <name evidence="1" type="primary">nnrE</name>
    <name evidence="3" type="ORF">T9R20_10930</name>
</gene>
<dbReference type="EMBL" id="CP139779">
    <property type="protein sequence ID" value="WQB69221.1"/>
    <property type="molecule type" value="Genomic_DNA"/>
</dbReference>
<dbReference type="Gene3D" id="3.40.50.10260">
    <property type="entry name" value="YjeF N-terminal domain"/>
    <property type="match status" value="1"/>
</dbReference>
<evidence type="ECO:0000313" key="4">
    <source>
        <dbReference type="Proteomes" id="UP001324533"/>
    </source>
</evidence>
<dbReference type="Proteomes" id="UP001324533">
    <property type="component" value="Chromosome"/>
</dbReference>
<evidence type="ECO:0000256" key="1">
    <source>
        <dbReference type="HAMAP-Rule" id="MF_01966"/>
    </source>
</evidence>
<keyword evidence="1" id="KW-0630">Potassium</keyword>
<keyword evidence="1" id="KW-0413">Isomerase</keyword>
<keyword evidence="1" id="KW-0520">NAD</keyword>
<dbReference type="EC" id="5.1.99.6" evidence="1"/>
<reference evidence="3 4" key="1">
    <citation type="submission" date="2023-06" db="EMBL/GenBank/DDBJ databases">
        <title>Rock-solubilizing bacteria, Microbacterium invictum, promotes re-establishment of vegetation in rocky wasteland by accelerating rock bio-weathering and reshaping soil bacterial community.</title>
        <authorList>
            <person name="Liu C."/>
        </authorList>
    </citation>
    <scope>NUCLEOTIDE SEQUENCE [LARGE SCALE GENOMIC DNA]</scope>
    <source>
        <strain evidence="3 4">X-18</strain>
    </source>
</reference>
<feature type="binding site" evidence="1">
    <location>
        <position position="133"/>
    </location>
    <ligand>
        <name>K(+)</name>
        <dbReference type="ChEBI" id="CHEBI:29103"/>
    </ligand>
</feature>
<comment type="caution">
    <text evidence="1">Lacks conserved residue(s) required for the propagation of feature annotation.</text>
</comment>
<comment type="catalytic activity">
    <reaction evidence="1">
        <text>(6R)-NADHX = (6S)-NADHX</text>
        <dbReference type="Rhea" id="RHEA:32215"/>
        <dbReference type="ChEBI" id="CHEBI:64074"/>
        <dbReference type="ChEBI" id="CHEBI:64075"/>
        <dbReference type="EC" id="5.1.99.6"/>
    </reaction>
</comment>
<dbReference type="HAMAP" id="MF_01966">
    <property type="entry name" value="NADHX_epimerase"/>
    <property type="match status" value="1"/>
</dbReference>
<evidence type="ECO:0000259" key="2">
    <source>
        <dbReference type="PROSITE" id="PS51385"/>
    </source>
</evidence>
<sequence>MPGHRATTDDGPPRPGRLRVPAYAAADIRAAEAPLLAAGVPLMARAAHALARITAARRVAASGPRVLVLAGRGDNGGDALFAGAELAAAGTGVDVVLVSAGAHEAGLAAAVSAGARVVDLSALDEPGIGLILDGMTGLGGGGPLRGGVRDAAVALRARRAPRPRILAVDLPSGLDPDTGAGDELVPVADETITFGGVKAGLVRGRGPVLSGPVTLVDIGLGPALATVTPVAEARVAAVISG</sequence>